<dbReference type="AlphaFoldDB" id="A0A1I3AX98"/>
<comment type="caution">
    <text evidence="3">The sequence shown here is derived from an EMBL/GenBank/DDBJ whole genome shotgun (WGS) entry which is preliminary data.</text>
</comment>
<dbReference type="Proteomes" id="UP000199681">
    <property type="component" value="Unassembled WGS sequence"/>
</dbReference>
<evidence type="ECO:0000313" key="2">
    <source>
        <dbReference type="EMBL" id="SFH54622.1"/>
    </source>
</evidence>
<reference evidence="3 5" key="2">
    <citation type="submission" date="2019-03" db="EMBL/GenBank/DDBJ databases">
        <title>Genomics of glacier-inhabiting Cryobacterium strains.</title>
        <authorList>
            <person name="Liu Q."/>
            <person name="Xin Y.-H."/>
        </authorList>
    </citation>
    <scope>NUCLEOTIDE SEQUENCE [LARGE SCALE GENOMIC DNA]</scope>
    <source>
        <strain evidence="3 5">Hh34</strain>
    </source>
</reference>
<name>A0A1I3AX98_9MICO</name>
<sequence>MITTIGPSETQIKRMRDDIVSRMSESVPTLEHATALRQFIGAPAPEQLVRAPREFPHNVRQLPKRSARTRRVSALSLAAAALVAIAILGNAFGWGPNGGASAEASNLLEQTAVATIQTSDPVVAPGQFLQISTQAVFVTYAVGPNDDPKNLASRSVFLTPSASTLYIPADRSGQWVWERTALKPDIFFSEKAREYALNSWAQLSPAERTEIARAAGGNFDGSPWTAEDLAAMPSDPAALLSYFYMTSVGGSNSPEEDALSRISDVLRSGLAPAELRAALYRAIAMIPDVTIVERSATLNGQVGVAIGRQDPTRDFRQDLIINPATGLLIGERQVQVTADANVPANTVIGWTSVTTTVVDSTP</sequence>
<feature type="transmembrane region" description="Helical" evidence="1">
    <location>
        <begin position="74"/>
        <end position="95"/>
    </location>
</feature>
<dbReference type="STRING" id="995038.SAMN05216274_107191"/>
<keyword evidence="4" id="KW-1185">Reference proteome</keyword>
<proteinExistence type="predicted"/>
<keyword evidence="1" id="KW-0812">Transmembrane</keyword>
<evidence type="ECO:0000313" key="4">
    <source>
        <dbReference type="Proteomes" id="UP000199681"/>
    </source>
</evidence>
<dbReference type="NCBIfam" id="NF038083">
    <property type="entry name" value="CU044_5270_fam"/>
    <property type="match status" value="1"/>
</dbReference>
<evidence type="ECO:0000313" key="3">
    <source>
        <dbReference type="EMBL" id="TFB87920.1"/>
    </source>
</evidence>
<dbReference type="EMBL" id="FOPW01000007">
    <property type="protein sequence ID" value="SFH54622.1"/>
    <property type="molecule type" value="Genomic_DNA"/>
</dbReference>
<evidence type="ECO:0000313" key="5">
    <source>
        <dbReference type="Proteomes" id="UP000297963"/>
    </source>
</evidence>
<evidence type="ECO:0000256" key="1">
    <source>
        <dbReference type="SAM" id="Phobius"/>
    </source>
</evidence>
<protein>
    <submittedName>
        <fullName evidence="2">RNA polymerase sigma-70 factor, ECF subfamily</fullName>
    </submittedName>
</protein>
<accession>A0A1I3AX98</accession>
<dbReference type="RefSeq" id="WP_092449775.1">
    <property type="nucleotide sequence ID" value="NZ_BKAC01000006.1"/>
</dbReference>
<dbReference type="Proteomes" id="UP000297963">
    <property type="component" value="Unassembled WGS sequence"/>
</dbReference>
<keyword evidence="1" id="KW-0472">Membrane</keyword>
<dbReference type="InterPro" id="IPR047789">
    <property type="entry name" value="CU044_5270-like"/>
</dbReference>
<organism evidence="3 5">
    <name type="scientific">Cryobacterium levicorallinum</name>
    <dbReference type="NCBI Taxonomy" id="995038"/>
    <lineage>
        <taxon>Bacteria</taxon>
        <taxon>Bacillati</taxon>
        <taxon>Actinomycetota</taxon>
        <taxon>Actinomycetes</taxon>
        <taxon>Micrococcales</taxon>
        <taxon>Microbacteriaceae</taxon>
        <taxon>Cryobacterium</taxon>
    </lineage>
</organism>
<dbReference type="EMBL" id="SOFE01000004">
    <property type="protein sequence ID" value="TFB87920.1"/>
    <property type="molecule type" value="Genomic_DNA"/>
</dbReference>
<reference evidence="2 4" key="1">
    <citation type="submission" date="2016-10" db="EMBL/GenBank/DDBJ databases">
        <authorList>
            <person name="Varghese N."/>
            <person name="Submissions S."/>
        </authorList>
    </citation>
    <scope>NUCLEOTIDE SEQUENCE [LARGE SCALE GENOMIC DNA]</scope>
    <source>
        <strain evidence="2 4">GMCC 1.11211</strain>
    </source>
</reference>
<keyword evidence="1" id="KW-1133">Transmembrane helix</keyword>
<gene>
    <name evidence="3" type="ORF">E3O11_02205</name>
    <name evidence="2" type="ORF">SAMN05216274_107191</name>
</gene>